<evidence type="ECO:0000313" key="9">
    <source>
        <dbReference type="Proteomes" id="UP000618754"/>
    </source>
</evidence>
<dbReference type="SUPFAM" id="SSF52218">
    <property type="entry name" value="Flavoproteins"/>
    <property type="match status" value="1"/>
</dbReference>
<evidence type="ECO:0000256" key="1">
    <source>
        <dbReference type="ARBA" id="ARBA00022630"/>
    </source>
</evidence>
<gene>
    <name evidence="6" type="primary">azoR</name>
    <name evidence="8" type="ORF">IDJ75_19940</name>
</gene>
<dbReference type="InterPro" id="IPR050104">
    <property type="entry name" value="FMN-dep_NADH:Q_OxRdtase_AzoR1"/>
</dbReference>
<keyword evidence="3 6" id="KW-0560">Oxidoreductase</keyword>
<dbReference type="InterPro" id="IPR003680">
    <property type="entry name" value="Flavodoxin_fold"/>
</dbReference>
<dbReference type="RefSeq" id="WP_191177406.1">
    <property type="nucleotide sequence ID" value="NZ_JACWMW010000006.1"/>
</dbReference>
<evidence type="ECO:0000256" key="3">
    <source>
        <dbReference type="ARBA" id="ARBA00023002"/>
    </source>
</evidence>
<comment type="function">
    <text evidence="6">Also exhibits azoreductase activity. Catalyzes the reductive cleavage of the azo bond in aromatic azo compounds to the corresponding amines.</text>
</comment>
<dbReference type="PANTHER" id="PTHR43741">
    <property type="entry name" value="FMN-DEPENDENT NADH-AZOREDUCTASE 1"/>
    <property type="match status" value="1"/>
</dbReference>
<dbReference type="EC" id="1.7.1.17" evidence="6"/>
<evidence type="ECO:0000256" key="2">
    <source>
        <dbReference type="ARBA" id="ARBA00022643"/>
    </source>
</evidence>
<name>A0ABR7XAJ9_9SPHI</name>
<feature type="binding site" evidence="6">
    <location>
        <position position="10"/>
    </location>
    <ligand>
        <name>FMN</name>
        <dbReference type="ChEBI" id="CHEBI:58210"/>
    </ligand>
</feature>
<evidence type="ECO:0000259" key="7">
    <source>
        <dbReference type="Pfam" id="PF02525"/>
    </source>
</evidence>
<reference evidence="8 9" key="1">
    <citation type="submission" date="2020-09" db="EMBL/GenBank/DDBJ databases">
        <title>Novel species of Mucilaginibacter isolated from a glacier on the Tibetan Plateau.</title>
        <authorList>
            <person name="Liu Q."/>
            <person name="Xin Y.-H."/>
        </authorList>
    </citation>
    <scope>NUCLEOTIDE SEQUENCE [LARGE SCALE GENOMIC DNA]</scope>
    <source>
        <strain evidence="8 9">CGMCC 1.13878</strain>
    </source>
</reference>
<accession>A0ABR7XAJ9</accession>
<keyword evidence="9" id="KW-1185">Reference proteome</keyword>
<feature type="domain" description="Flavodoxin-like fold" evidence="7">
    <location>
        <begin position="2"/>
        <end position="191"/>
    </location>
</feature>
<dbReference type="HAMAP" id="MF_01216">
    <property type="entry name" value="Azoreductase_type1"/>
    <property type="match status" value="1"/>
</dbReference>
<keyword evidence="1 6" id="KW-0285">Flavoprotein</keyword>
<dbReference type="Proteomes" id="UP000618754">
    <property type="component" value="Unassembled WGS sequence"/>
</dbReference>
<comment type="cofactor">
    <cofactor evidence="6">
        <name>FMN</name>
        <dbReference type="ChEBI" id="CHEBI:58210"/>
    </cofactor>
    <text evidence="6">Binds 1 FMN per subunit.</text>
</comment>
<dbReference type="InterPro" id="IPR029039">
    <property type="entry name" value="Flavoprotein-like_sf"/>
</dbReference>
<comment type="caution">
    <text evidence="6">Lacks conserved residue(s) required for the propagation of feature annotation.</text>
</comment>
<protein>
    <recommendedName>
        <fullName evidence="6">FMN dependent NADH:quinone oxidoreductase</fullName>
        <ecNumber evidence="6">1.6.5.-</ecNumber>
    </recommendedName>
    <alternativeName>
        <fullName evidence="6">Azo-dye reductase</fullName>
    </alternativeName>
    <alternativeName>
        <fullName evidence="6">FMN-dependent NADH-azo compound oxidoreductase</fullName>
    </alternativeName>
    <alternativeName>
        <fullName evidence="6">FMN-dependent NADH-azoreductase</fullName>
        <ecNumber evidence="6">1.7.1.17</ecNumber>
    </alternativeName>
</protein>
<keyword evidence="4 6" id="KW-0520">NAD</keyword>
<evidence type="ECO:0000313" key="8">
    <source>
        <dbReference type="EMBL" id="MBD1387566.1"/>
    </source>
</evidence>
<evidence type="ECO:0000256" key="5">
    <source>
        <dbReference type="ARBA" id="ARBA00048542"/>
    </source>
</evidence>
<dbReference type="Pfam" id="PF02525">
    <property type="entry name" value="Flavodoxin_2"/>
    <property type="match status" value="1"/>
</dbReference>
<comment type="similarity">
    <text evidence="6">Belongs to the azoreductase type 1 family.</text>
</comment>
<comment type="subunit">
    <text evidence="6">Homodimer.</text>
</comment>
<comment type="catalytic activity">
    <reaction evidence="5">
        <text>N,N-dimethyl-1,4-phenylenediamine + anthranilate + 2 NAD(+) = 2-(4-dimethylaminophenyl)diazenylbenzoate + 2 NADH + 2 H(+)</text>
        <dbReference type="Rhea" id="RHEA:55872"/>
        <dbReference type="ChEBI" id="CHEBI:15378"/>
        <dbReference type="ChEBI" id="CHEBI:15783"/>
        <dbReference type="ChEBI" id="CHEBI:16567"/>
        <dbReference type="ChEBI" id="CHEBI:57540"/>
        <dbReference type="ChEBI" id="CHEBI:57945"/>
        <dbReference type="ChEBI" id="CHEBI:71579"/>
        <dbReference type="EC" id="1.7.1.17"/>
    </reaction>
    <physiologicalReaction direction="right-to-left" evidence="5">
        <dbReference type="Rhea" id="RHEA:55874"/>
    </physiologicalReaction>
</comment>
<proteinExistence type="inferred from homology"/>
<organism evidence="8 9">
    <name type="scientific">Mucilaginibacter rigui</name>
    <dbReference type="NCBI Taxonomy" id="534635"/>
    <lineage>
        <taxon>Bacteria</taxon>
        <taxon>Pseudomonadati</taxon>
        <taxon>Bacteroidota</taxon>
        <taxon>Sphingobacteriia</taxon>
        <taxon>Sphingobacteriales</taxon>
        <taxon>Sphingobacteriaceae</taxon>
        <taxon>Mucilaginibacter</taxon>
    </lineage>
</organism>
<dbReference type="InterPro" id="IPR023048">
    <property type="entry name" value="NADH:quinone_OxRdtase_FMN_depd"/>
</dbReference>
<comment type="catalytic activity">
    <reaction evidence="6">
        <text>2 a quinone + NADH + H(+) = 2 a 1,4-benzosemiquinone + NAD(+)</text>
        <dbReference type="Rhea" id="RHEA:65952"/>
        <dbReference type="ChEBI" id="CHEBI:15378"/>
        <dbReference type="ChEBI" id="CHEBI:57540"/>
        <dbReference type="ChEBI" id="CHEBI:57945"/>
        <dbReference type="ChEBI" id="CHEBI:132124"/>
        <dbReference type="ChEBI" id="CHEBI:134225"/>
    </reaction>
</comment>
<evidence type="ECO:0000256" key="6">
    <source>
        <dbReference type="HAMAP-Rule" id="MF_01216"/>
    </source>
</evidence>
<comment type="caution">
    <text evidence="8">The sequence shown here is derived from an EMBL/GenBank/DDBJ whole genome shotgun (WGS) entry which is preliminary data.</text>
</comment>
<feature type="binding site" evidence="6">
    <location>
        <begin position="16"/>
        <end position="18"/>
    </location>
    <ligand>
        <name>FMN</name>
        <dbReference type="ChEBI" id="CHEBI:58210"/>
    </ligand>
</feature>
<keyword evidence="2 6" id="KW-0288">FMN</keyword>
<evidence type="ECO:0000256" key="4">
    <source>
        <dbReference type="ARBA" id="ARBA00023027"/>
    </source>
</evidence>
<dbReference type="EC" id="1.6.5.-" evidence="6"/>
<sequence length="200" mass="21925">MKKILHIISSPRGAASFSIKLGNAIIEKLKAQYPGSMVKETNLANQHFPHLEEAQITAFFTPAEKRTRENIIAVKHSDDAIKDILDADIIVIGAPMYNYTIPSALKAWLDHIIRAGVTFKYDENGLQGLIKGKKVYIAETSGAVYTEGPMQSFDFIAPYLKAVLSHIGLTDVTIFRIEGTSIPGVQDNAVEKGISSIILN</sequence>
<dbReference type="EMBL" id="JACWMW010000006">
    <property type="protein sequence ID" value="MBD1387566.1"/>
    <property type="molecule type" value="Genomic_DNA"/>
</dbReference>
<comment type="function">
    <text evidence="6">Quinone reductase that provides resistance to thiol-specific stress caused by electrophilic quinones.</text>
</comment>
<dbReference type="PANTHER" id="PTHR43741:SF4">
    <property type="entry name" value="FMN-DEPENDENT NADH:QUINONE OXIDOREDUCTASE"/>
    <property type="match status" value="1"/>
</dbReference>
<dbReference type="Gene3D" id="3.40.50.360">
    <property type="match status" value="1"/>
</dbReference>